<feature type="binding site" evidence="3">
    <location>
        <position position="98"/>
    </location>
    <ligand>
        <name>Cu cation</name>
        <dbReference type="ChEBI" id="CHEBI:23378"/>
    </ligand>
</feature>
<keyword evidence="5" id="KW-0472">Membrane</keyword>
<feature type="transmembrane region" description="Helical" evidence="5">
    <location>
        <begin position="12"/>
        <end position="30"/>
    </location>
</feature>
<dbReference type="Gene3D" id="3.40.30.10">
    <property type="entry name" value="Glutaredoxin"/>
    <property type="match status" value="1"/>
</dbReference>
<dbReference type="GO" id="GO:0046872">
    <property type="term" value="F:metal ion binding"/>
    <property type="evidence" value="ECO:0007669"/>
    <property type="project" value="UniProtKB-KW"/>
</dbReference>
<dbReference type="Proteomes" id="UP000029221">
    <property type="component" value="Unassembled WGS sequence"/>
</dbReference>
<dbReference type="PROSITE" id="PS51352">
    <property type="entry name" value="THIOREDOXIN_2"/>
    <property type="match status" value="1"/>
</dbReference>
<accession>A0A090Q1M7</accession>
<dbReference type="STRING" id="319236.BST91_10475"/>
<evidence type="ECO:0000256" key="5">
    <source>
        <dbReference type="SAM" id="Phobius"/>
    </source>
</evidence>
<dbReference type="EMBL" id="BBML01000001">
    <property type="protein sequence ID" value="GAK96092.1"/>
    <property type="molecule type" value="Genomic_DNA"/>
</dbReference>
<dbReference type="SUPFAM" id="SSF52833">
    <property type="entry name" value="Thioredoxin-like"/>
    <property type="match status" value="1"/>
</dbReference>
<keyword evidence="8" id="KW-1185">Reference proteome</keyword>
<evidence type="ECO:0000313" key="7">
    <source>
        <dbReference type="EMBL" id="GAK96092.1"/>
    </source>
</evidence>
<comment type="caution">
    <text evidence="7">The sequence shown here is derived from an EMBL/GenBank/DDBJ whole genome shotgun (WGS) entry which is preliminary data.</text>
</comment>
<protein>
    <submittedName>
        <fullName evidence="7">Cytochrome oxidase biogenesis protein Sco1/SenC/PrrC</fullName>
    </submittedName>
</protein>
<evidence type="ECO:0000256" key="2">
    <source>
        <dbReference type="ARBA" id="ARBA00023008"/>
    </source>
</evidence>
<keyword evidence="4" id="KW-1015">Disulfide bond</keyword>
<dbReference type="InterPro" id="IPR003782">
    <property type="entry name" value="SCO1/SenC"/>
</dbReference>
<name>A0A090Q1M7_9FLAO</name>
<evidence type="ECO:0000256" key="1">
    <source>
        <dbReference type="ARBA" id="ARBA00010996"/>
    </source>
</evidence>
<organism evidence="7 8">
    <name type="scientific">Nonlabens tegetincola</name>
    <dbReference type="NCBI Taxonomy" id="323273"/>
    <lineage>
        <taxon>Bacteria</taxon>
        <taxon>Pseudomonadati</taxon>
        <taxon>Bacteroidota</taxon>
        <taxon>Flavobacteriia</taxon>
        <taxon>Flavobacteriales</taxon>
        <taxon>Flavobacteriaceae</taxon>
        <taxon>Nonlabens</taxon>
    </lineage>
</organism>
<dbReference type="CDD" id="cd02968">
    <property type="entry name" value="SCO"/>
    <property type="match status" value="1"/>
</dbReference>
<keyword evidence="3" id="KW-0479">Metal-binding</keyword>
<dbReference type="PANTHER" id="PTHR12151">
    <property type="entry name" value="ELECTRON TRANSPORT PROTIN SCO1/SENC FAMILY MEMBER"/>
    <property type="match status" value="1"/>
</dbReference>
<keyword evidence="5" id="KW-0812">Transmembrane</keyword>
<proteinExistence type="inferred from homology"/>
<sequence>MKDFLVKNKWRIVFLFMLCSLILAAFQYALTPVKTLPVLQPDDFDPTLVDDSKLFVKKYHTIAPFELVNQNGDTITEKDYEGKIYVADFFFTTCPTICPVMTKNMKLVQDEFKNNKDVMILSHSVTPERDSIPVLKEYALKKGVIDEKWNLVTGDRKQIYDLARKSYMAVKQPKYGDEYAMVHTENFLLIDKQGRLRGRSYDGTSIEDVKLLIEDIHILLNEYERKNEVD</sequence>
<dbReference type="RefSeq" id="WP_042277067.1">
    <property type="nucleotide sequence ID" value="NZ_BBML01000001.1"/>
</dbReference>
<keyword evidence="5" id="KW-1133">Transmembrane helix</keyword>
<dbReference type="PANTHER" id="PTHR12151:SF25">
    <property type="entry name" value="LINALOOL DEHYDRATASE_ISOMERASE DOMAIN-CONTAINING PROTEIN"/>
    <property type="match status" value="1"/>
</dbReference>
<evidence type="ECO:0000259" key="6">
    <source>
        <dbReference type="PROSITE" id="PS51352"/>
    </source>
</evidence>
<dbReference type="eggNOG" id="COG1999">
    <property type="taxonomic scope" value="Bacteria"/>
</dbReference>
<gene>
    <name evidence="7" type="ORF">JCM19294_2874</name>
</gene>
<dbReference type="InterPro" id="IPR013766">
    <property type="entry name" value="Thioredoxin_domain"/>
</dbReference>
<reference evidence="7" key="1">
    <citation type="journal article" date="2014" name="Genome Announc.">
        <title>Draft Genome Sequences of Marine Flavobacterium Nonlabens Strains NR17, NR24, NR27, NR32, NR33, and Ara13.</title>
        <authorList>
            <person name="Nakanishi M."/>
            <person name="Meirelles P."/>
            <person name="Suzuki R."/>
            <person name="Takatani N."/>
            <person name="Mino S."/>
            <person name="Suda W."/>
            <person name="Oshima K."/>
            <person name="Hattori M."/>
            <person name="Ohkuma M."/>
            <person name="Hosokawa M."/>
            <person name="Miyashita K."/>
            <person name="Thompson F.L."/>
            <person name="Niwa A."/>
            <person name="Sawabe T."/>
            <person name="Sawabe T."/>
        </authorList>
    </citation>
    <scope>NUCLEOTIDE SEQUENCE [LARGE SCALE GENOMIC DNA]</scope>
    <source>
        <strain evidence="7">JCM 19294</strain>
    </source>
</reference>
<evidence type="ECO:0000256" key="3">
    <source>
        <dbReference type="PIRSR" id="PIRSR603782-1"/>
    </source>
</evidence>
<feature type="domain" description="Thioredoxin" evidence="6">
    <location>
        <begin position="56"/>
        <end position="221"/>
    </location>
</feature>
<dbReference type="InterPro" id="IPR036249">
    <property type="entry name" value="Thioredoxin-like_sf"/>
</dbReference>
<feature type="binding site" evidence="3">
    <location>
        <position position="94"/>
    </location>
    <ligand>
        <name>Cu cation</name>
        <dbReference type="ChEBI" id="CHEBI:23378"/>
    </ligand>
</feature>
<evidence type="ECO:0000256" key="4">
    <source>
        <dbReference type="PIRSR" id="PIRSR603782-2"/>
    </source>
</evidence>
<dbReference type="AlphaFoldDB" id="A0A090Q1M7"/>
<evidence type="ECO:0000313" key="8">
    <source>
        <dbReference type="Proteomes" id="UP000029221"/>
    </source>
</evidence>
<feature type="disulfide bond" description="Redox-active" evidence="4">
    <location>
        <begin position="94"/>
        <end position="98"/>
    </location>
</feature>
<keyword evidence="2 3" id="KW-0186">Copper</keyword>
<dbReference type="Pfam" id="PF02630">
    <property type="entry name" value="SCO1-SenC"/>
    <property type="match status" value="1"/>
</dbReference>
<comment type="similarity">
    <text evidence="1">Belongs to the SCO1/2 family.</text>
</comment>
<feature type="binding site" evidence="3">
    <location>
        <position position="183"/>
    </location>
    <ligand>
        <name>Cu cation</name>
        <dbReference type="ChEBI" id="CHEBI:23378"/>
    </ligand>
</feature>